<keyword evidence="2" id="KW-0472">Membrane</keyword>
<keyword evidence="5" id="KW-1185">Reference proteome</keyword>
<dbReference type="STRING" id="1123282.SAMN02745823_02810"/>
<evidence type="ECO:0000313" key="5">
    <source>
        <dbReference type="Proteomes" id="UP000183995"/>
    </source>
</evidence>
<dbReference type="PANTHER" id="PTHR42736">
    <property type="entry name" value="PROTEIN-GLUTAMINE GAMMA-GLUTAMYLTRANSFERASE"/>
    <property type="match status" value="1"/>
</dbReference>
<keyword evidence="2" id="KW-0812">Transmembrane</keyword>
<gene>
    <name evidence="4" type="ORF">SAMN02745823_02810</name>
</gene>
<proteinExistence type="predicted"/>
<accession>A0A1M5YT46</accession>
<feature type="transmembrane region" description="Helical" evidence="2">
    <location>
        <begin position="214"/>
        <end position="235"/>
    </location>
</feature>
<evidence type="ECO:0000313" key="4">
    <source>
        <dbReference type="EMBL" id="SHI15008.1"/>
    </source>
</evidence>
<feature type="transmembrane region" description="Helical" evidence="2">
    <location>
        <begin position="132"/>
        <end position="154"/>
    </location>
</feature>
<feature type="transmembrane region" description="Helical" evidence="2">
    <location>
        <begin position="52"/>
        <end position="71"/>
    </location>
</feature>
<evidence type="ECO:0000256" key="2">
    <source>
        <dbReference type="SAM" id="Phobius"/>
    </source>
</evidence>
<dbReference type="Proteomes" id="UP000183995">
    <property type="component" value="Unassembled WGS sequence"/>
</dbReference>
<dbReference type="AlphaFoldDB" id="A0A1M5YT46"/>
<dbReference type="Gene3D" id="3.10.620.30">
    <property type="match status" value="1"/>
</dbReference>
<dbReference type="SMART" id="SM00460">
    <property type="entry name" value="TGc"/>
    <property type="match status" value="1"/>
</dbReference>
<dbReference type="EMBL" id="FQXV01000010">
    <property type="protein sequence ID" value="SHI15008.1"/>
    <property type="molecule type" value="Genomic_DNA"/>
</dbReference>
<feature type="transmembrane region" description="Helical" evidence="2">
    <location>
        <begin position="618"/>
        <end position="640"/>
    </location>
</feature>
<evidence type="ECO:0000259" key="3">
    <source>
        <dbReference type="SMART" id="SM00460"/>
    </source>
</evidence>
<keyword evidence="2" id="KW-1133">Transmembrane helix</keyword>
<name>A0A1M5YT46_9FIRM</name>
<feature type="region of interest" description="Disordered" evidence="1">
    <location>
        <begin position="584"/>
        <end position="607"/>
    </location>
</feature>
<dbReference type="Pfam" id="PF01841">
    <property type="entry name" value="Transglut_core"/>
    <property type="match status" value="1"/>
</dbReference>
<dbReference type="InterPro" id="IPR052901">
    <property type="entry name" value="Bact_TGase-like"/>
</dbReference>
<dbReference type="InterPro" id="IPR038765">
    <property type="entry name" value="Papain-like_cys_pep_sf"/>
</dbReference>
<dbReference type="SUPFAM" id="SSF54001">
    <property type="entry name" value="Cysteine proteinases"/>
    <property type="match status" value="1"/>
</dbReference>
<organism evidence="4 5">
    <name type="scientific">Sporobacter termitidis DSM 10068</name>
    <dbReference type="NCBI Taxonomy" id="1123282"/>
    <lineage>
        <taxon>Bacteria</taxon>
        <taxon>Bacillati</taxon>
        <taxon>Bacillota</taxon>
        <taxon>Clostridia</taxon>
        <taxon>Eubacteriales</taxon>
        <taxon>Oscillospiraceae</taxon>
        <taxon>Sporobacter</taxon>
    </lineage>
</organism>
<protein>
    <submittedName>
        <fullName evidence="4">Transglutaminase-like superfamily protein</fullName>
    </submittedName>
</protein>
<dbReference type="PANTHER" id="PTHR42736:SF1">
    <property type="entry name" value="PROTEIN-GLUTAMINE GAMMA-GLUTAMYLTRANSFERASE"/>
    <property type="match status" value="1"/>
</dbReference>
<feature type="transmembrane region" description="Helical" evidence="2">
    <location>
        <begin position="29"/>
        <end position="46"/>
    </location>
</feature>
<dbReference type="InterPro" id="IPR002931">
    <property type="entry name" value="Transglutaminase-like"/>
</dbReference>
<sequence length="755" mass="83492">MEKSGEGNGFQLVIWQAPDRTADLFGRSLLGLIILLSICGCTWKGLNLSGGGYTQATLLLVGTFFCSLSCGLPQKYRIVQYVSLALLAVYAVTASRWIADGWNITVNQVFAGLEIQLGRIFPRYEVRADQNMHQVCAALFLALPAAILGLAAGWSANGKPVMLLVFDALVLAAALIGLYTPDSWTVLLILATAAACSSRVTYRNNSANGGSMAVWLLAIMALLTAASLLPALLAGDGSAAAEKRRLDAARQIYRLRYEQTEQLLPRGDFTELKNFAPDADKNVMTVTMSEPASIYLRGFVGERYIGDGWIGLPAATKAESAMAFTWLHNRGFYGQNQLAQLADALNMEKRLIQVSVDNKTAGSGYIYTPYELKTGSPDANQIGDADLPAVGLHGQRQYEYYVTDRSVSGDEALYSTLSEKWRAGDEYAMKYLESENVYREYVYANYLDVPEEAAETIRKLLGGQEVPEGGLSFDTARSTVQAFLSSALAYSETPQPYEGGDFLTFLLEDSHEGYSVHYATAAALLFRTFGIPARYVEGYYISAEDAAAAWEKGEPVEVGEADAHAWVEIYRDGVGFVPFEVKPSDVSSQEHSEQNKDNAGGAEEEEPPLAEPISILEILLWALIGMLVLGFLTLAFRRIWLRRRWNRRLRNCSPGHAVELWTAYIVRLLGYFGVSHCNGSLYRLKDAIIGALGREMAESFEEVVTIQQQARFSLLPVKDNQRVTVCDFADSVTRRLKDHCRWPVRFRLRYLDCII</sequence>
<evidence type="ECO:0000256" key="1">
    <source>
        <dbReference type="SAM" id="MobiDB-lite"/>
    </source>
</evidence>
<feature type="domain" description="Transglutaminase-like" evidence="3">
    <location>
        <begin position="507"/>
        <end position="583"/>
    </location>
</feature>
<reference evidence="4 5" key="1">
    <citation type="submission" date="2016-11" db="EMBL/GenBank/DDBJ databases">
        <authorList>
            <person name="Jaros S."/>
            <person name="Januszkiewicz K."/>
            <person name="Wedrychowicz H."/>
        </authorList>
    </citation>
    <scope>NUCLEOTIDE SEQUENCE [LARGE SCALE GENOMIC DNA]</scope>
    <source>
        <strain evidence="4 5">DSM 10068</strain>
    </source>
</reference>